<dbReference type="Pfam" id="PF13263">
    <property type="entry name" value="PHP_C"/>
    <property type="match status" value="1"/>
</dbReference>
<dbReference type="PANTHER" id="PTHR42924">
    <property type="entry name" value="EXONUCLEASE"/>
    <property type="match status" value="1"/>
</dbReference>
<accession>A0ABT6WS65</accession>
<evidence type="ECO:0000313" key="3">
    <source>
        <dbReference type="Proteomes" id="UP001241758"/>
    </source>
</evidence>
<evidence type="ECO:0000313" key="2">
    <source>
        <dbReference type="EMBL" id="MDI6102559.1"/>
    </source>
</evidence>
<organism evidence="2 3">
    <name type="scientific">Actinoplanes sandaracinus</name>
    <dbReference type="NCBI Taxonomy" id="3045177"/>
    <lineage>
        <taxon>Bacteria</taxon>
        <taxon>Bacillati</taxon>
        <taxon>Actinomycetota</taxon>
        <taxon>Actinomycetes</taxon>
        <taxon>Micromonosporales</taxon>
        <taxon>Micromonosporaceae</taxon>
        <taxon>Actinoplanes</taxon>
    </lineage>
</organism>
<dbReference type="SMART" id="SM00481">
    <property type="entry name" value="POLIIIAc"/>
    <property type="match status" value="1"/>
</dbReference>
<name>A0ABT6WS65_9ACTN</name>
<protein>
    <submittedName>
        <fullName evidence="2">CehA/McbA family metallohydrolase</fullName>
    </submittedName>
</protein>
<dbReference type="InterPro" id="IPR052018">
    <property type="entry name" value="PHP_domain"/>
</dbReference>
<dbReference type="InterPro" id="IPR003141">
    <property type="entry name" value="Pol/His_phosphatase_N"/>
</dbReference>
<sequence>MITSADTSEPAAEPEFPPRRVAGRARGWYRGDLHVHTRRSHGGELTPEQVAAAARAAGLDFIAITEHNTADTHGAWGSLAGDDLLVVLGQEVVTTTGHWLAVGIDPGQVVDWRYGVRDDLIDRAVDGVHETGGLCVAAHPHAPYPSGVLMYPFRRFDAVEVWNGLWRSDLPWNADNEAALAEWGRGLAAGIHRGRWRPAVGNSDAHQAGQLGTPQTVVLADGLGTDALLAGIRAGRCWIAESAEVQVSFTVRAGDRRAGVGERLTAGEAPCVARVEVTGVPEGVVGFHTDRGRVHREPLPGDGTGIVRWRTSREESAFVRVEVRHPSGRMAALTNPVILS</sequence>
<dbReference type="Proteomes" id="UP001241758">
    <property type="component" value="Unassembled WGS sequence"/>
</dbReference>
<dbReference type="PANTHER" id="PTHR42924:SF3">
    <property type="entry name" value="POLYMERASE_HISTIDINOL PHOSPHATASE N-TERMINAL DOMAIN-CONTAINING PROTEIN"/>
    <property type="match status" value="1"/>
</dbReference>
<dbReference type="RefSeq" id="WP_282763617.1">
    <property type="nucleotide sequence ID" value="NZ_JASCTH010000020.1"/>
</dbReference>
<dbReference type="NCBIfam" id="NF038032">
    <property type="entry name" value="CehA_McbA_metalo"/>
    <property type="match status" value="1"/>
</dbReference>
<dbReference type="InterPro" id="IPR004013">
    <property type="entry name" value="PHP_dom"/>
</dbReference>
<dbReference type="EMBL" id="JASCTH010000020">
    <property type="protein sequence ID" value="MDI6102559.1"/>
    <property type="molecule type" value="Genomic_DNA"/>
</dbReference>
<dbReference type="Pfam" id="PF02811">
    <property type="entry name" value="PHP"/>
    <property type="match status" value="1"/>
</dbReference>
<evidence type="ECO:0000259" key="1">
    <source>
        <dbReference type="SMART" id="SM00481"/>
    </source>
</evidence>
<dbReference type="InterPro" id="IPR016195">
    <property type="entry name" value="Pol/histidinol_Pase-like"/>
</dbReference>
<proteinExistence type="predicted"/>
<reference evidence="2 3" key="1">
    <citation type="submission" date="2023-05" db="EMBL/GenBank/DDBJ databases">
        <title>Actinoplanes sp. NEAU-A12 genome sequencing.</title>
        <authorList>
            <person name="Wang Z.-S."/>
        </authorList>
    </citation>
    <scope>NUCLEOTIDE SEQUENCE [LARGE SCALE GENOMIC DNA]</scope>
    <source>
        <strain evidence="2 3">NEAU-A12</strain>
    </source>
</reference>
<gene>
    <name evidence="2" type="ORF">QLQ12_28455</name>
</gene>
<feature type="domain" description="Polymerase/histidinol phosphatase N-terminal" evidence="1">
    <location>
        <begin position="31"/>
        <end position="96"/>
    </location>
</feature>
<keyword evidence="3" id="KW-1185">Reference proteome</keyword>
<dbReference type="SUPFAM" id="SSF89550">
    <property type="entry name" value="PHP domain-like"/>
    <property type="match status" value="1"/>
</dbReference>
<comment type="caution">
    <text evidence="2">The sequence shown here is derived from an EMBL/GenBank/DDBJ whole genome shotgun (WGS) entry which is preliminary data.</text>
</comment>
<dbReference type="Gene3D" id="3.20.20.140">
    <property type="entry name" value="Metal-dependent hydrolases"/>
    <property type="match status" value="1"/>
</dbReference>
<dbReference type="CDD" id="cd07432">
    <property type="entry name" value="PHP_HisPPase"/>
    <property type="match status" value="1"/>
</dbReference>